<evidence type="ECO:0000256" key="10">
    <source>
        <dbReference type="ARBA" id="ARBA00030775"/>
    </source>
</evidence>
<evidence type="ECO:0000259" key="12">
    <source>
        <dbReference type="Pfam" id="PF12019"/>
    </source>
</evidence>
<keyword evidence="3" id="KW-1003">Cell membrane</keyword>
<evidence type="ECO:0000313" key="14">
    <source>
        <dbReference type="EMBL" id="VFK65770.1"/>
    </source>
</evidence>
<evidence type="ECO:0000256" key="6">
    <source>
        <dbReference type="ARBA" id="ARBA00022692"/>
    </source>
</evidence>
<dbReference type="InterPro" id="IPR022346">
    <property type="entry name" value="T2SS_GspH"/>
</dbReference>
<comment type="similarity">
    <text evidence="9">Belongs to the GSP H family.</text>
</comment>
<dbReference type="InterPro" id="IPR012902">
    <property type="entry name" value="N_methyl_site"/>
</dbReference>
<dbReference type="GO" id="GO:0015628">
    <property type="term" value="P:protein secretion by the type II secretion system"/>
    <property type="evidence" value="ECO:0007669"/>
    <property type="project" value="InterPro"/>
</dbReference>
<feature type="domain" description="General secretion pathway GspH" evidence="12">
    <location>
        <begin position="43"/>
        <end position="163"/>
    </location>
</feature>
<evidence type="ECO:0000256" key="5">
    <source>
        <dbReference type="ARBA" id="ARBA00022519"/>
    </source>
</evidence>
<protein>
    <recommendedName>
        <fullName evidence="2">Type II secretion system protein H</fullName>
    </recommendedName>
    <alternativeName>
        <fullName evidence="10">General secretion pathway protein H</fullName>
    </alternativeName>
</protein>
<keyword evidence="6 11" id="KW-0812">Transmembrane</keyword>
<dbReference type="NCBIfam" id="TIGR02532">
    <property type="entry name" value="IV_pilin_GFxxxE"/>
    <property type="match status" value="1"/>
</dbReference>
<keyword evidence="8 11" id="KW-0472">Membrane</keyword>
<dbReference type="Pfam" id="PF12019">
    <property type="entry name" value="GspH"/>
    <property type="match status" value="1"/>
</dbReference>
<evidence type="ECO:0000313" key="13">
    <source>
        <dbReference type="EMBL" id="VFK57417.1"/>
    </source>
</evidence>
<dbReference type="PRINTS" id="PR00885">
    <property type="entry name" value="BCTERIALGSPH"/>
</dbReference>
<dbReference type="Pfam" id="PF07963">
    <property type="entry name" value="N_methyl"/>
    <property type="match status" value="1"/>
</dbReference>
<dbReference type="GO" id="GO:0015627">
    <property type="term" value="C:type II protein secretion system complex"/>
    <property type="evidence" value="ECO:0007669"/>
    <property type="project" value="InterPro"/>
</dbReference>
<evidence type="ECO:0000256" key="9">
    <source>
        <dbReference type="ARBA" id="ARBA00025772"/>
    </source>
</evidence>
<evidence type="ECO:0000256" key="2">
    <source>
        <dbReference type="ARBA" id="ARBA00021549"/>
    </source>
</evidence>
<dbReference type="SUPFAM" id="SSF54523">
    <property type="entry name" value="Pili subunits"/>
    <property type="match status" value="1"/>
</dbReference>
<dbReference type="EMBL" id="CAADFV010000113">
    <property type="protein sequence ID" value="VFK65770.1"/>
    <property type="molecule type" value="Genomic_DNA"/>
</dbReference>
<organism evidence="14">
    <name type="scientific">Candidatus Kentrum sp. TUN</name>
    <dbReference type="NCBI Taxonomy" id="2126343"/>
    <lineage>
        <taxon>Bacteria</taxon>
        <taxon>Pseudomonadati</taxon>
        <taxon>Pseudomonadota</taxon>
        <taxon>Gammaproteobacteria</taxon>
        <taxon>Candidatus Kentrum</taxon>
    </lineage>
</organism>
<evidence type="ECO:0000256" key="8">
    <source>
        <dbReference type="ARBA" id="ARBA00023136"/>
    </source>
</evidence>
<comment type="subcellular location">
    <subcellularLocation>
        <location evidence="1">Cell inner membrane</location>
        <topology evidence="1">Single-pass membrane protein</topology>
    </subcellularLocation>
</comment>
<keyword evidence="5" id="KW-0997">Cell inner membrane</keyword>
<feature type="transmembrane region" description="Helical" evidence="11">
    <location>
        <begin position="14"/>
        <end position="36"/>
    </location>
</feature>
<accession>A0A451AIA3</accession>
<proteinExistence type="inferred from homology"/>
<keyword evidence="4" id="KW-0488">Methylation</keyword>
<dbReference type="EMBL" id="CAADFY010000115">
    <property type="protein sequence ID" value="VFK57417.1"/>
    <property type="molecule type" value="Genomic_DNA"/>
</dbReference>
<dbReference type="InterPro" id="IPR002416">
    <property type="entry name" value="T2SS_protein-GspH"/>
</dbReference>
<evidence type="ECO:0000256" key="1">
    <source>
        <dbReference type="ARBA" id="ARBA00004377"/>
    </source>
</evidence>
<gene>
    <name evidence="14" type="ORF">BECKTUN1418E_GA0071001_11138</name>
    <name evidence="13" type="ORF">BECKTUN1418F_GA0071002_11158</name>
</gene>
<evidence type="ECO:0000256" key="11">
    <source>
        <dbReference type="SAM" id="Phobius"/>
    </source>
</evidence>
<dbReference type="InterPro" id="IPR045584">
    <property type="entry name" value="Pilin-like"/>
</dbReference>
<name>A0A451AIA3_9GAMM</name>
<reference evidence="14" key="1">
    <citation type="submission" date="2019-02" db="EMBL/GenBank/DDBJ databases">
        <authorList>
            <person name="Gruber-Vodicka R. H."/>
            <person name="Seah K. B. B."/>
        </authorList>
    </citation>
    <scope>NUCLEOTIDE SEQUENCE</scope>
    <source>
        <strain evidence="14">BECK_BY2</strain>
        <strain evidence="13">BECK_BY3</strain>
    </source>
</reference>
<dbReference type="NCBIfam" id="TIGR01708">
    <property type="entry name" value="typeII_sec_gspH"/>
    <property type="match status" value="1"/>
</dbReference>
<evidence type="ECO:0000256" key="7">
    <source>
        <dbReference type="ARBA" id="ARBA00022989"/>
    </source>
</evidence>
<dbReference type="AlphaFoldDB" id="A0A451AIA3"/>
<evidence type="ECO:0000256" key="3">
    <source>
        <dbReference type="ARBA" id="ARBA00022475"/>
    </source>
</evidence>
<evidence type="ECO:0000256" key="4">
    <source>
        <dbReference type="ARBA" id="ARBA00022481"/>
    </source>
</evidence>
<sequence>MVHRNNTGFTLLELMVVIVIVGIVSTMAIISLDFGGSMNAKVEAKRLVSLIRLAIDESIITGLDIGLELTPNGYRFLRYEYDEQGAKDWQVLKTDGVLHPRILPEIVTLALIDVDSTTKMEMPIPGNNDASWPQIIFLSTGEITPFQVLVSNENGGRRISYSWEVGRFCCSRTPEIDKDKLIR</sequence>
<dbReference type="Gene3D" id="3.55.40.10">
    <property type="entry name" value="minor pseudopilin epsh domain"/>
    <property type="match status" value="1"/>
</dbReference>
<dbReference type="PROSITE" id="PS00409">
    <property type="entry name" value="PROKAR_NTER_METHYL"/>
    <property type="match status" value="1"/>
</dbReference>
<dbReference type="GO" id="GO:0005886">
    <property type="term" value="C:plasma membrane"/>
    <property type="evidence" value="ECO:0007669"/>
    <property type="project" value="UniProtKB-SubCell"/>
</dbReference>
<dbReference type="InterPro" id="IPR049875">
    <property type="entry name" value="TypeII_GspH"/>
</dbReference>
<keyword evidence="7 11" id="KW-1133">Transmembrane helix</keyword>